<sequence length="236" mass="26071">MGIAIQINETEFTGNTVYKADPVLTGAEKTLIRQAGTVVRYPRGHVLFAAGDIADRVYLLESGWVKIYRISADGKRVNVGSMRSPGELMGLAETLLGVERLCFAGAISNVTVVVLTKNNFERLMAKHPSLAVKVATLLAIRMREAEGIIHEMVCHQAPSRLAHILIKMAERMGEQTKNGIKINLQLTHEELASMVGTSRQTVTSLLNTFKNENSIVYEGRTIKIINPDKLARWLDC</sequence>
<evidence type="ECO:0000256" key="1">
    <source>
        <dbReference type="ARBA" id="ARBA00023015"/>
    </source>
</evidence>
<dbReference type="InterPro" id="IPR012318">
    <property type="entry name" value="HTH_CRP"/>
</dbReference>
<evidence type="ECO:0000256" key="2">
    <source>
        <dbReference type="ARBA" id="ARBA00023125"/>
    </source>
</evidence>
<dbReference type="PROSITE" id="PS51063">
    <property type="entry name" value="HTH_CRP_2"/>
    <property type="match status" value="1"/>
</dbReference>
<comment type="caution">
    <text evidence="6">The sequence shown here is derived from an EMBL/GenBank/DDBJ whole genome shotgun (WGS) entry which is preliminary data.</text>
</comment>
<dbReference type="SMART" id="SM00100">
    <property type="entry name" value="cNMP"/>
    <property type="match status" value="1"/>
</dbReference>
<evidence type="ECO:0000259" key="4">
    <source>
        <dbReference type="PROSITE" id="PS50042"/>
    </source>
</evidence>
<organism evidence="6 7">
    <name type="scientific">Desulfallas thermosapovorans DSM 6562</name>
    <dbReference type="NCBI Taxonomy" id="1121431"/>
    <lineage>
        <taxon>Bacteria</taxon>
        <taxon>Bacillati</taxon>
        <taxon>Bacillota</taxon>
        <taxon>Clostridia</taxon>
        <taxon>Eubacteriales</taxon>
        <taxon>Desulfallaceae</taxon>
        <taxon>Desulfallas</taxon>
    </lineage>
</organism>
<dbReference type="SMART" id="SM00419">
    <property type="entry name" value="HTH_CRP"/>
    <property type="match status" value="1"/>
</dbReference>
<dbReference type="CDD" id="cd00038">
    <property type="entry name" value="CAP_ED"/>
    <property type="match status" value="1"/>
</dbReference>
<dbReference type="PROSITE" id="PS50042">
    <property type="entry name" value="CNMP_BINDING_3"/>
    <property type="match status" value="1"/>
</dbReference>
<keyword evidence="7" id="KW-1185">Reference proteome</keyword>
<dbReference type="Pfam" id="PF00027">
    <property type="entry name" value="cNMP_binding"/>
    <property type="match status" value="1"/>
</dbReference>
<dbReference type="EMBL" id="VNHM01000017">
    <property type="protein sequence ID" value="TYO93894.1"/>
    <property type="molecule type" value="Genomic_DNA"/>
</dbReference>
<keyword evidence="3" id="KW-0804">Transcription</keyword>
<dbReference type="GO" id="GO:0005829">
    <property type="term" value="C:cytosol"/>
    <property type="evidence" value="ECO:0007669"/>
    <property type="project" value="TreeGrafter"/>
</dbReference>
<dbReference type="GO" id="GO:0003700">
    <property type="term" value="F:DNA-binding transcription factor activity"/>
    <property type="evidence" value="ECO:0007669"/>
    <property type="project" value="TreeGrafter"/>
</dbReference>
<dbReference type="InterPro" id="IPR050397">
    <property type="entry name" value="Env_Response_Regulators"/>
</dbReference>
<evidence type="ECO:0000256" key="3">
    <source>
        <dbReference type="ARBA" id="ARBA00023163"/>
    </source>
</evidence>
<dbReference type="SUPFAM" id="SSF51206">
    <property type="entry name" value="cAMP-binding domain-like"/>
    <property type="match status" value="1"/>
</dbReference>
<dbReference type="SUPFAM" id="SSF46785">
    <property type="entry name" value="Winged helix' DNA-binding domain"/>
    <property type="match status" value="1"/>
</dbReference>
<dbReference type="InterPro" id="IPR014710">
    <property type="entry name" value="RmlC-like_jellyroll"/>
</dbReference>
<dbReference type="InterPro" id="IPR018490">
    <property type="entry name" value="cNMP-bd_dom_sf"/>
</dbReference>
<dbReference type="Gene3D" id="1.10.10.10">
    <property type="entry name" value="Winged helix-like DNA-binding domain superfamily/Winged helix DNA-binding domain"/>
    <property type="match status" value="1"/>
</dbReference>
<gene>
    <name evidence="6" type="ORF">LX24_02578</name>
</gene>
<evidence type="ECO:0000313" key="7">
    <source>
        <dbReference type="Proteomes" id="UP000323166"/>
    </source>
</evidence>
<dbReference type="InterPro" id="IPR036390">
    <property type="entry name" value="WH_DNA-bd_sf"/>
</dbReference>
<accession>A0A5S4ZNN1</accession>
<proteinExistence type="predicted"/>
<protein>
    <submittedName>
        <fullName evidence="6">CRP-like cAMP-binding protein</fullName>
    </submittedName>
</protein>
<feature type="domain" description="HTH crp-type" evidence="5">
    <location>
        <begin position="155"/>
        <end position="228"/>
    </location>
</feature>
<keyword evidence="1" id="KW-0805">Transcription regulation</keyword>
<evidence type="ECO:0000313" key="6">
    <source>
        <dbReference type="EMBL" id="TYO93894.1"/>
    </source>
</evidence>
<feature type="domain" description="Cyclic nucleotide-binding" evidence="4">
    <location>
        <begin position="41"/>
        <end position="124"/>
    </location>
</feature>
<dbReference type="Proteomes" id="UP000323166">
    <property type="component" value="Unassembled WGS sequence"/>
</dbReference>
<dbReference type="Pfam" id="PF13545">
    <property type="entry name" value="HTH_Crp_2"/>
    <property type="match status" value="1"/>
</dbReference>
<evidence type="ECO:0000259" key="5">
    <source>
        <dbReference type="PROSITE" id="PS51063"/>
    </source>
</evidence>
<dbReference type="PANTHER" id="PTHR24567">
    <property type="entry name" value="CRP FAMILY TRANSCRIPTIONAL REGULATORY PROTEIN"/>
    <property type="match status" value="1"/>
</dbReference>
<dbReference type="AlphaFoldDB" id="A0A5S4ZNN1"/>
<dbReference type="RefSeq" id="WP_166512526.1">
    <property type="nucleotide sequence ID" value="NZ_VNHM01000017.1"/>
</dbReference>
<dbReference type="InterPro" id="IPR000595">
    <property type="entry name" value="cNMP-bd_dom"/>
</dbReference>
<dbReference type="Gene3D" id="2.60.120.10">
    <property type="entry name" value="Jelly Rolls"/>
    <property type="match status" value="1"/>
</dbReference>
<dbReference type="InterPro" id="IPR036388">
    <property type="entry name" value="WH-like_DNA-bd_sf"/>
</dbReference>
<reference evidence="6 7" key="1">
    <citation type="submission" date="2019-07" db="EMBL/GenBank/DDBJ databases">
        <title>Genomic Encyclopedia of Type Strains, Phase I: the one thousand microbial genomes (KMG-I) project.</title>
        <authorList>
            <person name="Kyrpides N."/>
        </authorList>
    </citation>
    <scope>NUCLEOTIDE SEQUENCE [LARGE SCALE GENOMIC DNA]</scope>
    <source>
        <strain evidence="6 7">DSM 6562</strain>
    </source>
</reference>
<keyword evidence="2" id="KW-0238">DNA-binding</keyword>
<dbReference type="GO" id="GO:0003677">
    <property type="term" value="F:DNA binding"/>
    <property type="evidence" value="ECO:0007669"/>
    <property type="project" value="UniProtKB-KW"/>
</dbReference>
<name>A0A5S4ZNN1_9FIRM</name>
<dbReference type="PANTHER" id="PTHR24567:SF74">
    <property type="entry name" value="HTH-TYPE TRANSCRIPTIONAL REGULATOR ARCR"/>
    <property type="match status" value="1"/>
</dbReference>
<dbReference type="FunFam" id="1.10.10.10:FF:000019">
    <property type="entry name" value="Crp/Fnr family transcriptional regulator"/>
    <property type="match status" value="1"/>
</dbReference>